<organism evidence="1 2">
    <name type="scientific">Simiduia agarivorans (strain DSM 21679 / JCM 13881 / BCRC 17597 / SA1)</name>
    <dbReference type="NCBI Taxonomy" id="1117647"/>
    <lineage>
        <taxon>Bacteria</taxon>
        <taxon>Pseudomonadati</taxon>
        <taxon>Pseudomonadota</taxon>
        <taxon>Gammaproteobacteria</taxon>
        <taxon>Cellvibrionales</taxon>
        <taxon>Cellvibrionaceae</taxon>
        <taxon>Simiduia</taxon>
    </lineage>
</organism>
<dbReference type="STRING" id="1117647.M5M_14855"/>
<evidence type="ECO:0000313" key="1">
    <source>
        <dbReference type="EMBL" id="AFV00106.1"/>
    </source>
</evidence>
<protein>
    <submittedName>
        <fullName evidence="1">Uncharacterized protein</fullName>
    </submittedName>
</protein>
<dbReference type="Proteomes" id="UP000000466">
    <property type="component" value="Chromosome"/>
</dbReference>
<gene>
    <name evidence="1" type="ordered locus">M5M_14855</name>
</gene>
<keyword evidence="2" id="KW-1185">Reference proteome</keyword>
<name>K4KPE4_SIMAS</name>
<accession>K4KPE4</accession>
<proteinExistence type="predicted"/>
<dbReference type="AlphaFoldDB" id="K4KPE4"/>
<dbReference type="KEGG" id="saga:M5M_14855"/>
<evidence type="ECO:0000313" key="2">
    <source>
        <dbReference type="Proteomes" id="UP000000466"/>
    </source>
</evidence>
<dbReference type="HOGENOM" id="CLU_2261935_0_0_6"/>
<sequence>MFEFGKKPTDSNEGYLLILAPLKYEGWSINSLQYAKGKNSISVMQYIDESRFPGKAAFQITGTSDFFDGAKLTVSYTPDPVVNEDGTVSGLQCIHTQEVIIEI</sequence>
<reference evidence="1 2" key="1">
    <citation type="journal article" date="2013" name="Genome Announc.">
        <title>Complete genome sequence of Simiduia agarivorans SA1(T), a marine bacterium able to degrade a variety of polysaccharides.</title>
        <authorList>
            <person name="Lin S.Y."/>
            <person name="Shieh W.Y."/>
            <person name="Chen J.S."/>
            <person name="Tang S.L."/>
        </authorList>
    </citation>
    <scope>NUCLEOTIDE SEQUENCE [LARGE SCALE GENOMIC DNA]</scope>
    <source>
        <strain evidence="2">DSM 21679 / JCM 13881 / BCRC 17597 / SA1</strain>
    </source>
</reference>
<dbReference type="EMBL" id="CP003746">
    <property type="protein sequence ID" value="AFV00106.1"/>
    <property type="molecule type" value="Genomic_DNA"/>
</dbReference>